<dbReference type="InterPro" id="IPR014555">
    <property type="entry name" value="RecF-like"/>
</dbReference>
<comment type="caution">
    <text evidence="2">The sequence shown here is derived from an EMBL/GenBank/DDBJ whole genome shotgun (WGS) entry which is preliminary data.</text>
</comment>
<dbReference type="Gene3D" id="3.40.50.300">
    <property type="entry name" value="P-loop containing nucleotide triphosphate hydrolases"/>
    <property type="match status" value="2"/>
</dbReference>
<evidence type="ECO:0000313" key="2">
    <source>
        <dbReference type="EMBL" id="HGW93633.1"/>
    </source>
</evidence>
<dbReference type="NCBIfam" id="NF047739">
    <property type="entry name" value="antiphage_MADS3"/>
    <property type="match status" value="1"/>
</dbReference>
<dbReference type="GO" id="GO:0005524">
    <property type="term" value="F:ATP binding"/>
    <property type="evidence" value="ECO:0007669"/>
    <property type="project" value="UniProtKB-KW"/>
</dbReference>
<dbReference type="InterPro" id="IPR003959">
    <property type="entry name" value="ATPase_AAA_core"/>
</dbReference>
<proteinExistence type="predicted"/>
<sequence length="417" mass="47188">MLTKVEVLNYRALRYINQALSPFQVLIGPNASGKSTFLDVIAFIGDIVTQPSIADAVRKRAPDIRDLTWMGTSDWLEFAVEAEIPSNIRTQYTRLRYEVRVGVDEETDEIALLTETLWFMSSNSNEANGNYQTLGLFPKSNNPPVRLTSEPNKRTPAGWRKIVSKAGKGNDYFRSETTDWNNIFRLGPKRSALANLPEDETRFAASTWFKRYISEGIQRIMLNSEALRRPSPPQSPRTFMPDGSNLPWVVYELEQNNETRLKEWIAHIRTALPDIRGIHTVERPEDRHRYLVVEYNTQLQAPSWTVSDGTLRMLALTILAYLPIIEGVYLIEEPENGIYPRAVETVFQSLSSVYDAQILLATHSPVVLSLAEPQQLLCFARTENGETDIISGDKHPKLASWRGEVTLSDLYASGVLG</sequence>
<keyword evidence="2" id="KW-0547">Nucleotide-binding</keyword>
<dbReference type="Pfam" id="PF13304">
    <property type="entry name" value="AAA_21"/>
    <property type="match status" value="1"/>
</dbReference>
<protein>
    <submittedName>
        <fullName evidence="2">ATP-binding protein</fullName>
    </submittedName>
</protein>
<reference evidence="2" key="1">
    <citation type="journal article" date="2020" name="mSystems">
        <title>Genome- and Community-Level Interaction Insights into Carbon Utilization and Element Cycling Functions of Hydrothermarchaeota in Hydrothermal Sediment.</title>
        <authorList>
            <person name="Zhou Z."/>
            <person name="Liu Y."/>
            <person name="Xu W."/>
            <person name="Pan J."/>
            <person name="Luo Z.H."/>
            <person name="Li M."/>
        </authorList>
    </citation>
    <scope>NUCLEOTIDE SEQUENCE [LARGE SCALE GENOMIC DNA]</scope>
    <source>
        <strain evidence="2">SpSt-402</strain>
    </source>
</reference>
<keyword evidence="2" id="KW-0067">ATP-binding</keyword>
<evidence type="ECO:0000259" key="1">
    <source>
        <dbReference type="Pfam" id="PF13304"/>
    </source>
</evidence>
<dbReference type="AlphaFoldDB" id="A0A832M1Y1"/>
<dbReference type="PIRSF" id="PIRSF029347">
    <property type="entry name" value="RecF"/>
    <property type="match status" value="1"/>
</dbReference>
<dbReference type="EMBL" id="DSRD01000329">
    <property type="protein sequence ID" value="HGW93633.1"/>
    <property type="molecule type" value="Genomic_DNA"/>
</dbReference>
<dbReference type="SUPFAM" id="SSF52540">
    <property type="entry name" value="P-loop containing nucleoside triphosphate hydrolases"/>
    <property type="match status" value="1"/>
</dbReference>
<name>A0A832M1Y1_9CYAN</name>
<feature type="domain" description="ATPase AAA-type core" evidence="1">
    <location>
        <begin position="25"/>
        <end position="369"/>
    </location>
</feature>
<gene>
    <name evidence="2" type="ORF">ENR47_05035</name>
</gene>
<accession>A0A832M1Y1</accession>
<dbReference type="GO" id="GO:0016887">
    <property type="term" value="F:ATP hydrolysis activity"/>
    <property type="evidence" value="ECO:0007669"/>
    <property type="project" value="InterPro"/>
</dbReference>
<dbReference type="PANTHER" id="PTHR40396">
    <property type="entry name" value="ATPASE-LIKE PROTEIN"/>
    <property type="match status" value="1"/>
</dbReference>
<dbReference type="InterPro" id="IPR027417">
    <property type="entry name" value="P-loop_NTPase"/>
</dbReference>
<organism evidence="2">
    <name type="scientific">Oscillatoriales cyanobacterium SpSt-402</name>
    <dbReference type="NCBI Taxonomy" id="2282168"/>
    <lineage>
        <taxon>Bacteria</taxon>
        <taxon>Bacillati</taxon>
        <taxon>Cyanobacteriota</taxon>
        <taxon>Cyanophyceae</taxon>
        <taxon>Oscillatoriophycideae</taxon>
        <taxon>Oscillatoriales</taxon>
    </lineage>
</organism>
<dbReference type="PANTHER" id="PTHR40396:SF1">
    <property type="entry name" value="ATPASE AAA-TYPE CORE DOMAIN-CONTAINING PROTEIN"/>
    <property type="match status" value="1"/>
</dbReference>